<evidence type="ECO:0000313" key="2">
    <source>
        <dbReference type="Proteomes" id="UP000324996"/>
    </source>
</evidence>
<keyword evidence="2" id="KW-1185">Reference proteome</keyword>
<gene>
    <name evidence="1" type="ORF">JCM17846_24450</name>
</gene>
<proteinExistence type="predicted"/>
<organism evidence="1 2">
    <name type="scientific">Iodidimonas nitroreducens</name>
    <dbReference type="NCBI Taxonomy" id="1236968"/>
    <lineage>
        <taxon>Bacteria</taxon>
        <taxon>Pseudomonadati</taxon>
        <taxon>Pseudomonadota</taxon>
        <taxon>Alphaproteobacteria</taxon>
        <taxon>Iodidimonadales</taxon>
        <taxon>Iodidimonadaceae</taxon>
        <taxon>Iodidimonas</taxon>
    </lineage>
</organism>
<dbReference type="AlphaFoldDB" id="A0A5A7N8U2"/>
<name>A0A5A7N8U2_9PROT</name>
<accession>A0A5A7N8U2</accession>
<dbReference type="Proteomes" id="UP000324996">
    <property type="component" value="Unassembled WGS sequence"/>
</dbReference>
<sequence>MNALAAERGHAIVRGLISDMEAASWFAAVGEPPTKGETTTALAYLKGLGFTDCVLFWIADWADARAAAERSDWSQSWWQREQTVQSELYAAALNHLGEARLLPLLTEITDSATRLLHGPAAVAAARSGHADAGIIRAAAGSAAQSCYQMALYALAPHAKQDGQDHPFVSKFRLFEAGRWPLTIAANTFHIF</sequence>
<reference evidence="1 2" key="1">
    <citation type="submission" date="2019-09" db="EMBL/GenBank/DDBJ databases">
        <title>NBRP : Genome information of microbial organism related human and environment.</title>
        <authorList>
            <person name="Hattori M."/>
            <person name="Oshima K."/>
            <person name="Inaba H."/>
            <person name="Suda W."/>
            <person name="Sakamoto M."/>
            <person name="Iino T."/>
            <person name="Kitahara M."/>
            <person name="Oshida Y."/>
            <person name="Iida T."/>
            <person name="Kudo T."/>
            <person name="Itoh T."/>
            <person name="Ohkuma M."/>
        </authorList>
    </citation>
    <scope>NUCLEOTIDE SEQUENCE [LARGE SCALE GENOMIC DNA]</scope>
    <source>
        <strain evidence="1 2">Q-1</strain>
    </source>
</reference>
<protein>
    <submittedName>
        <fullName evidence="1">Uncharacterized protein</fullName>
    </submittedName>
</protein>
<evidence type="ECO:0000313" key="1">
    <source>
        <dbReference type="EMBL" id="GER04763.1"/>
    </source>
</evidence>
<dbReference type="RefSeq" id="WP_150007217.1">
    <property type="nucleotide sequence ID" value="NZ_BKCN01000013.1"/>
</dbReference>
<comment type="caution">
    <text evidence="1">The sequence shown here is derived from an EMBL/GenBank/DDBJ whole genome shotgun (WGS) entry which is preliminary data.</text>
</comment>
<dbReference type="EMBL" id="BKCN01000013">
    <property type="protein sequence ID" value="GER04763.1"/>
    <property type="molecule type" value="Genomic_DNA"/>
</dbReference>